<keyword evidence="2" id="KW-1185">Reference proteome</keyword>
<dbReference type="OrthoDB" id="9802901at2"/>
<gene>
    <name evidence="1" type="ORF">E3U44_11800</name>
</gene>
<dbReference type="AlphaFoldDB" id="A0A4P7C2N6"/>
<sequence length="98" mass="11104">MAFSEELVQAVWEQKSRVAPDQDPNLWRKDECGAWVRRDHYGNRDSEFGWEIDYITPGGAKEPANLRVLQWENYVAGGVGRVVCKITADRGGIKNKPA</sequence>
<proteinExistence type="predicted"/>
<evidence type="ECO:0000313" key="1">
    <source>
        <dbReference type="EMBL" id="QBQ55116.1"/>
    </source>
</evidence>
<dbReference type="GO" id="GO:0004519">
    <property type="term" value="F:endonuclease activity"/>
    <property type="evidence" value="ECO:0007669"/>
    <property type="project" value="UniProtKB-KW"/>
</dbReference>
<keyword evidence="1" id="KW-0540">Nuclease</keyword>
<name>A0A4P7C2N6_9GAMM</name>
<organism evidence="1 2">
    <name type="scientific">Nitrosococcus wardiae</name>
    <dbReference type="NCBI Taxonomy" id="1814290"/>
    <lineage>
        <taxon>Bacteria</taxon>
        <taxon>Pseudomonadati</taxon>
        <taxon>Pseudomonadota</taxon>
        <taxon>Gammaproteobacteria</taxon>
        <taxon>Chromatiales</taxon>
        <taxon>Chromatiaceae</taxon>
        <taxon>Nitrosococcus</taxon>
    </lineage>
</organism>
<keyword evidence="1" id="KW-0378">Hydrolase</keyword>
<reference evidence="1 2" key="1">
    <citation type="submission" date="2019-03" db="EMBL/GenBank/DDBJ databases">
        <title>The genome sequence of Nitrosococcus wardiae strain D1FHST reveals the archetypal metabolic capacity of ammonia-oxidizing Gammaproteobacteria.</title>
        <authorList>
            <person name="Wang L."/>
            <person name="Lim C.K."/>
            <person name="Hanson T.E."/>
            <person name="Dang H."/>
            <person name="Klotz M.G."/>
        </authorList>
    </citation>
    <scope>NUCLEOTIDE SEQUENCE [LARGE SCALE GENOMIC DNA]</scope>
    <source>
        <strain evidence="1 2">D1FHS</strain>
    </source>
</reference>
<keyword evidence="1" id="KW-0255">Endonuclease</keyword>
<dbReference type="Proteomes" id="UP000294325">
    <property type="component" value="Chromosome"/>
</dbReference>
<dbReference type="EMBL" id="CP038033">
    <property type="protein sequence ID" value="QBQ55116.1"/>
    <property type="molecule type" value="Genomic_DNA"/>
</dbReference>
<dbReference type="RefSeq" id="WP_134358384.1">
    <property type="nucleotide sequence ID" value="NZ_CP038033.1"/>
</dbReference>
<accession>A0A4P7C2N6</accession>
<dbReference type="KEGG" id="nwr:E3U44_11800"/>
<evidence type="ECO:0000313" key="2">
    <source>
        <dbReference type="Proteomes" id="UP000294325"/>
    </source>
</evidence>
<protein>
    <submittedName>
        <fullName evidence="1">HNH endonuclease</fullName>
    </submittedName>
</protein>